<accession>A0A656VJ30</accession>
<dbReference type="SUPFAM" id="SSF74653">
    <property type="entry name" value="TolA/TonB C-terminal domain"/>
    <property type="match status" value="1"/>
</dbReference>
<gene>
    <name evidence="1" type="ORF">AB868_03038</name>
</gene>
<dbReference type="EMBL" id="LFJS01000012">
    <property type="protein sequence ID" value="KMU52284.1"/>
    <property type="molecule type" value="Genomic_DNA"/>
</dbReference>
<sequence>MSRLTLLPLSLALAGCVPMQPDGCEKASAVNDCVYAWRAGSDVPTAKQPPNLGCDGQVFYERPHYSASAKAEKREGEVSATFDVDDKGKARNIVLTGTPEFYRDTKSAIARSCWTPGRVHETALFTFKLSGDADANR</sequence>
<protein>
    <submittedName>
        <fullName evidence="1">Transport protein TonB</fullName>
    </submittedName>
</protein>
<dbReference type="RefSeq" id="WP_049207593.1">
    <property type="nucleotide sequence ID" value="NZ_CABHIE010000001.1"/>
</dbReference>
<name>A0A656VJ30_SERMA</name>
<organism evidence="1 2">
    <name type="scientific">Serratia marcescens</name>
    <dbReference type="NCBI Taxonomy" id="615"/>
    <lineage>
        <taxon>Bacteria</taxon>
        <taxon>Pseudomonadati</taxon>
        <taxon>Pseudomonadota</taxon>
        <taxon>Gammaproteobacteria</taxon>
        <taxon>Enterobacterales</taxon>
        <taxon>Yersiniaceae</taxon>
        <taxon>Serratia</taxon>
    </lineage>
</organism>
<dbReference type="Gene3D" id="3.30.2420.10">
    <property type="entry name" value="TonB"/>
    <property type="match status" value="1"/>
</dbReference>
<dbReference type="AlphaFoldDB" id="A0A656VJ30"/>
<proteinExistence type="predicted"/>
<dbReference type="GeneID" id="87004601"/>
<evidence type="ECO:0000313" key="1">
    <source>
        <dbReference type="EMBL" id="KMU52284.1"/>
    </source>
</evidence>
<reference evidence="1 2" key="1">
    <citation type="submission" date="2015-06" db="EMBL/GenBank/DDBJ databases">
        <title>Draft Genome of Serratia marcescens Strain AH0650_Sm1.</title>
        <authorList>
            <person name="Wan Y."/>
            <person name="Gorrie C."/>
            <person name="Holt K."/>
        </authorList>
    </citation>
    <scope>NUCLEOTIDE SEQUENCE [LARGE SCALE GENOMIC DNA]</scope>
    <source>
        <strain evidence="1 2">AH0650_Sm1</strain>
    </source>
</reference>
<evidence type="ECO:0000313" key="2">
    <source>
        <dbReference type="Proteomes" id="UP000037482"/>
    </source>
</evidence>
<dbReference type="PROSITE" id="PS51257">
    <property type="entry name" value="PROKAR_LIPOPROTEIN"/>
    <property type="match status" value="1"/>
</dbReference>
<dbReference type="Proteomes" id="UP000037482">
    <property type="component" value="Unassembled WGS sequence"/>
</dbReference>
<comment type="caution">
    <text evidence="1">The sequence shown here is derived from an EMBL/GenBank/DDBJ whole genome shotgun (WGS) entry which is preliminary data.</text>
</comment>